<reference evidence="1" key="1">
    <citation type="submission" date="2022-10" db="EMBL/GenBank/DDBJ databases">
        <title>Culturing micro-colonial fungi from biological soil crusts in the Mojave desert and describing Neophaeococcomyces mojavensis, and introducing the new genera and species Taxawa tesnikishii.</title>
        <authorList>
            <person name="Kurbessoian T."/>
            <person name="Stajich J.E."/>
        </authorList>
    </citation>
    <scope>NUCLEOTIDE SEQUENCE</scope>
    <source>
        <strain evidence="1">JES_112</strain>
    </source>
</reference>
<protein>
    <submittedName>
        <fullName evidence="1">tRNA splicing endonuclease subunit sen2</fullName>
        <ecNumber evidence="1">4.6.1.16</ecNumber>
    </submittedName>
</protein>
<organism evidence="1 2">
    <name type="scientific">Neophaeococcomyces mojaviensis</name>
    <dbReference type="NCBI Taxonomy" id="3383035"/>
    <lineage>
        <taxon>Eukaryota</taxon>
        <taxon>Fungi</taxon>
        <taxon>Dikarya</taxon>
        <taxon>Ascomycota</taxon>
        <taxon>Pezizomycotina</taxon>
        <taxon>Eurotiomycetes</taxon>
        <taxon>Chaetothyriomycetidae</taxon>
        <taxon>Chaetothyriales</taxon>
        <taxon>Chaetothyriales incertae sedis</taxon>
        <taxon>Neophaeococcomyces</taxon>
    </lineage>
</organism>
<keyword evidence="1" id="KW-0255">Endonuclease</keyword>
<sequence length="512" mass="58184">MSTMTIHPARPRAAQQHGQKGPRRPNYHHIHRNPLPVEVYPLPPLIPHNPLSLIAIALSYLTQILAPPPRKTYQGYFSSATSSIHITDDETQRALWEMGFFGRGSLSRSEPTWLENQRRAGMTAEENTAKRRFERHQFKLDRAKQEQQEIADQLSREIPRSVPSTAEVTQTDGRDNDGNVQDRKEAKPTKSLSDPEPASNNTTALPPKLTDLREDDLTKSESHPNGNIEGFDDWKRTVDANGLPTPPPTSTCSESSQPETRPVKRLQRQKTVRFSPTIEAREFDLSSPVISPIKAPGTSPVEEKDKPLEAVALLNKEHLQLSLEEAFFLSYSLGILDIYSDSTSDSTVLPPTSLLSLFRRHSYMPHRSLSIPAEPDDPFMLSYAAYHHFRSMGWVVRSGVKFGVDYLLYNRGPAFSHAEFSVIVLPSYTDDYWNGTEEQKQAIRQKSKKSWWWLHGVNRVQAQVQKHLVLCYVDVPAPLPKEKADVDIGALFSRYKIRDVNIKRWTPNRSRD</sequence>
<evidence type="ECO:0000313" key="1">
    <source>
        <dbReference type="EMBL" id="KAJ9654679.1"/>
    </source>
</evidence>
<gene>
    <name evidence="1" type="primary">SEN2</name>
    <name evidence="1" type="ORF">H2198_006346</name>
</gene>
<dbReference type="Proteomes" id="UP001172386">
    <property type="component" value="Unassembled WGS sequence"/>
</dbReference>
<evidence type="ECO:0000313" key="2">
    <source>
        <dbReference type="Proteomes" id="UP001172386"/>
    </source>
</evidence>
<keyword evidence="2" id="KW-1185">Reference proteome</keyword>
<keyword evidence="1" id="KW-0540">Nuclease</keyword>
<dbReference type="EC" id="4.6.1.16" evidence="1"/>
<proteinExistence type="predicted"/>
<keyword evidence="1" id="KW-0378">Hydrolase</keyword>
<name>A0ACC3A3F8_9EURO</name>
<accession>A0ACC3A3F8</accession>
<keyword evidence="1" id="KW-0456">Lyase</keyword>
<dbReference type="EMBL" id="JAPDRQ010000115">
    <property type="protein sequence ID" value="KAJ9654679.1"/>
    <property type="molecule type" value="Genomic_DNA"/>
</dbReference>
<comment type="caution">
    <text evidence="1">The sequence shown here is derived from an EMBL/GenBank/DDBJ whole genome shotgun (WGS) entry which is preliminary data.</text>
</comment>